<organism evidence="2 3">
    <name type="scientific">Alkalilimnicola ehrlichii (strain ATCC BAA-1101 / DSM 17681 / MLHE-1)</name>
    <dbReference type="NCBI Taxonomy" id="187272"/>
    <lineage>
        <taxon>Bacteria</taxon>
        <taxon>Pseudomonadati</taxon>
        <taxon>Pseudomonadota</taxon>
        <taxon>Gammaproteobacteria</taxon>
        <taxon>Chromatiales</taxon>
        <taxon>Ectothiorhodospiraceae</taxon>
        <taxon>Alkalilimnicola</taxon>
    </lineage>
</organism>
<dbReference type="HOGENOM" id="CLU_173226_0_0_6"/>
<dbReference type="AlphaFoldDB" id="Q0A7G5"/>
<dbReference type="Proteomes" id="UP000001962">
    <property type="component" value="Chromosome"/>
</dbReference>
<evidence type="ECO:0000256" key="1">
    <source>
        <dbReference type="SAM" id="Phobius"/>
    </source>
</evidence>
<keyword evidence="1" id="KW-0812">Transmembrane</keyword>
<dbReference type="RefSeq" id="WP_011629616.1">
    <property type="nucleotide sequence ID" value="NC_008340.1"/>
</dbReference>
<keyword evidence="1" id="KW-0472">Membrane</keyword>
<evidence type="ECO:0000313" key="3">
    <source>
        <dbReference type="Proteomes" id="UP000001962"/>
    </source>
</evidence>
<feature type="transmembrane region" description="Helical" evidence="1">
    <location>
        <begin position="27"/>
        <end position="50"/>
    </location>
</feature>
<accession>Q0A7G5</accession>
<sequence>MSDDPKHGPEVEAEETRTDQGTWFVRVVGPVIWPSFLVSALATWVFFLAIDPSDLHAATFPGWEIGRQTGYSIGFLMFWAVSAGASFLTAVLVRRPEQGKSEGGK</sequence>
<gene>
    <name evidence="2" type="ordered locus">Mlg_1878</name>
</gene>
<name>Q0A7G5_ALKEH</name>
<evidence type="ECO:0008006" key="4">
    <source>
        <dbReference type="Google" id="ProtNLM"/>
    </source>
</evidence>
<feature type="transmembrane region" description="Helical" evidence="1">
    <location>
        <begin position="70"/>
        <end position="93"/>
    </location>
</feature>
<dbReference type="EMBL" id="CP000453">
    <property type="protein sequence ID" value="ABI57222.1"/>
    <property type="molecule type" value="Genomic_DNA"/>
</dbReference>
<evidence type="ECO:0000313" key="2">
    <source>
        <dbReference type="EMBL" id="ABI57222.1"/>
    </source>
</evidence>
<reference evidence="3" key="1">
    <citation type="submission" date="2006-08" db="EMBL/GenBank/DDBJ databases">
        <title>Complete sequence of Alkalilimnicola ehrilichei MLHE-1.</title>
        <authorList>
            <person name="Copeland A."/>
            <person name="Lucas S."/>
            <person name="Lapidus A."/>
            <person name="Barry K."/>
            <person name="Detter J.C."/>
            <person name="Glavina del Rio T."/>
            <person name="Hammon N."/>
            <person name="Israni S."/>
            <person name="Dalin E."/>
            <person name="Tice H."/>
            <person name="Pitluck S."/>
            <person name="Sims D."/>
            <person name="Brettin T."/>
            <person name="Bruce D."/>
            <person name="Han C."/>
            <person name="Tapia R."/>
            <person name="Gilna P."/>
            <person name="Schmutz J."/>
            <person name="Larimer F."/>
            <person name="Land M."/>
            <person name="Hauser L."/>
            <person name="Kyrpides N."/>
            <person name="Mikhailova N."/>
            <person name="Oremland R.S."/>
            <person name="Hoeft S.E."/>
            <person name="Switzer-Blum J."/>
            <person name="Kulp T."/>
            <person name="King G."/>
            <person name="Tabita R."/>
            <person name="Witte B."/>
            <person name="Santini J.M."/>
            <person name="Basu P."/>
            <person name="Hollibaugh J.T."/>
            <person name="Xie G."/>
            <person name="Stolz J.F."/>
            <person name="Richardson P."/>
        </authorList>
    </citation>
    <scope>NUCLEOTIDE SEQUENCE [LARGE SCALE GENOMIC DNA]</scope>
    <source>
        <strain evidence="3">ATCC BAA-1101 / DSM 17681 / MLHE-1</strain>
    </source>
</reference>
<proteinExistence type="predicted"/>
<keyword evidence="1" id="KW-1133">Transmembrane helix</keyword>
<dbReference type="eggNOG" id="ENOG50339PI">
    <property type="taxonomic scope" value="Bacteria"/>
</dbReference>
<keyword evidence="3" id="KW-1185">Reference proteome</keyword>
<protein>
    <recommendedName>
        <fullName evidence="4">Transmembrane protein</fullName>
    </recommendedName>
</protein>
<dbReference type="KEGG" id="aeh:Mlg_1878"/>